<dbReference type="EMBL" id="CGIH01000005">
    <property type="protein sequence ID" value="CFX11546.1"/>
    <property type="molecule type" value="Genomic_DNA"/>
</dbReference>
<reference evidence="2 3" key="1">
    <citation type="submission" date="2015-03" db="EMBL/GenBank/DDBJ databases">
        <authorList>
            <person name="Murphy D."/>
        </authorList>
    </citation>
    <scope>NUCLEOTIDE SEQUENCE [LARGE SCALE GENOMIC DNA]</scope>
    <source>
        <strain evidence="2 3">OL-4</strain>
    </source>
</reference>
<dbReference type="PANTHER" id="PTHR36836:SF1">
    <property type="entry name" value="COLANIC ACID BIOSYNTHESIS PROTEIN WCAK"/>
    <property type="match status" value="1"/>
</dbReference>
<evidence type="ECO:0000313" key="2">
    <source>
        <dbReference type="EMBL" id="CFX11546.1"/>
    </source>
</evidence>
<evidence type="ECO:0000313" key="3">
    <source>
        <dbReference type="Proteomes" id="UP000045545"/>
    </source>
</evidence>
<sequence>MKIVLSGYYGFDNAGDEALLLAISSSIRRLSPDSELVVFSGNPAKTARLHNLRAVYYMNPWAVVRELWQADLLISGGGSIFQDVTSSRSLFYYISVVVLARLFMKPVVFYAQGVGPVRRPFNRWLLGRVANRVNLITLRDQASRDFLQQLGVCRPPLQVTADPVFALKTSAAEIEGILTLFPFLHNKNTKKVGVAVRQWSALEGYQEELALVLDRLQEKGFEILFIPMDYPQDIRESERVMGFMRQPARLLKQNLTTAQHLAVISQFDLMIGMRLHALIFAASCGIPFVGISYDPKIDAFLDLFGLRPLPTGAGDMLGEIESLLGNEAQLENMRRIAHKLRVQSEENARLALQVLIDAD</sequence>
<dbReference type="RefSeq" id="WP_046495417.1">
    <property type="nucleotide sequence ID" value="NZ_CGIH01000005.1"/>
</dbReference>
<feature type="domain" description="Polysaccharide pyruvyl transferase" evidence="1">
    <location>
        <begin position="13"/>
        <end position="295"/>
    </location>
</feature>
<organism evidence="2 3">
    <name type="scientific">Syntrophomonas zehnderi OL-4</name>
    <dbReference type="NCBI Taxonomy" id="690567"/>
    <lineage>
        <taxon>Bacteria</taxon>
        <taxon>Bacillati</taxon>
        <taxon>Bacillota</taxon>
        <taxon>Clostridia</taxon>
        <taxon>Eubacteriales</taxon>
        <taxon>Syntrophomonadaceae</taxon>
        <taxon>Syntrophomonas</taxon>
    </lineage>
</organism>
<dbReference type="InterPro" id="IPR007345">
    <property type="entry name" value="Polysacch_pyruvyl_Trfase"/>
</dbReference>
<protein>
    <submittedName>
        <fullName evidence="2">Polysaccharide pyruvyl transferase, CsaB</fullName>
    </submittedName>
</protein>
<dbReference type="Pfam" id="PF04230">
    <property type="entry name" value="PS_pyruv_trans"/>
    <property type="match status" value="1"/>
</dbReference>
<dbReference type="AlphaFoldDB" id="A0A0E3W2N7"/>
<gene>
    <name evidence="2" type="ORF">505</name>
</gene>
<dbReference type="Gene3D" id="3.40.50.2000">
    <property type="entry name" value="Glycogen Phosphorylase B"/>
    <property type="match status" value="1"/>
</dbReference>
<dbReference type="InterPro" id="IPR019896">
    <property type="entry name" value="Polysacch_pyruvyl_Trfase_CsaB"/>
</dbReference>
<name>A0A0E3W2N7_9FIRM</name>
<keyword evidence="3" id="KW-1185">Reference proteome</keyword>
<proteinExistence type="predicted"/>
<dbReference type="GO" id="GO:0016740">
    <property type="term" value="F:transferase activity"/>
    <property type="evidence" value="ECO:0007669"/>
    <property type="project" value="UniProtKB-KW"/>
</dbReference>
<dbReference type="Proteomes" id="UP000045545">
    <property type="component" value="Unassembled WGS sequence"/>
</dbReference>
<accession>A0A0E3W2N7</accession>
<evidence type="ECO:0000259" key="1">
    <source>
        <dbReference type="Pfam" id="PF04230"/>
    </source>
</evidence>
<dbReference type="NCBIfam" id="TIGR03609">
    <property type="entry name" value="S_layer_CsaB"/>
    <property type="match status" value="1"/>
</dbReference>
<dbReference type="PANTHER" id="PTHR36836">
    <property type="entry name" value="COLANIC ACID BIOSYNTHESIS PROTEIN WCAK"/>
    <property type="match status" value="1"/>
</dbReference>
<dbReference type="SUPFAM" id="SSF53756">
    <property type="entry name" value="UDP-Glycosyltransferase/glycogen phosphorylase"/>
    <property type="match status" value="1"/>
</dbReference>
<keyword evidence="2" id="KW-0808">Transferase</keyword>
<dbReference type="STRING" id="690567.505"/>